<feature type="transmembrane region" description="Helical" evidence="1">
    <location>
        <begin position="7"/>
        <end position="25"/>
    </location>
</feature>
<name>A0A923DWR5_9SPHI</name>
<dbReference type="RefSeq" id="WP_182922067.1">
    <property type="nucleotide sequence ID" value="NZ_WNXD01000001.1"/>
</dbReference>
<organism evidence="2 3">
    <name type="scientific">Pedobacter planticolens</name>
    <dbReference type="NCBI Taxonomy" id="2679964"/>
    <lineage>
        <taxon>Bacteria</taxon>
        <taxon>Pseudomonadati</taxon>
        <taxon>Bacteroidota</taxon>
        <taxon>Sphingobacteriia</taxon>
        <taxon>Sphingobacteriales</taxon>
        <taxon>Sphingobacteriaceae</taxon>
        <taxon>Pedobacter</taxon>
    </lineage>
</organism>
<dbReference type="Proteomes" id="UP000601055">
    <property type="component" value="Unassembled WGS sequence"/>
</dbReference>
<keyword evidence="1" id="KW-0812">Transmembrane</keyword>
<dbReference type="SUPFAM" id="SSF140478">
    <property type="entry name" value="LemA-like"/>
    <property type="match status" value="1"/>
</dbReference>
<dbReference type="InterPro" id="IPR023353">
    <property type="entry name" value="LemA-like_dom_sf"/>
</dbReference>
<keyword evidence="3" id="KW-1185">Reference proteome</keyword>
<accession>A0A923DWR5</accession>
<keyword evidence="1" id="KW-1133">Transmembrane helix</keyword>
<keyword evidence="1" id="KW-0472">Membrane</keyword>
<evidence type="ECO:0000313" key="2">
    <source>
        <dbReference type="EMBL" id="MBB2145416.1"/>
    </source>
</evidence>
<reference evidence="2" key="1">
    <citation type="submission" date="2019-11" db="EMBL/GenBank/DDBJ databases">
        <title>Description of Pedobacter sp. LMG 31464T.</title>
        <authorList>
            <person name="Carlier A."/>
            <person name="Qi S."/>
            <person name="Vandamme P."/>
        </authorList>
    </citation>
    <scope>NUCLEOTIDE SEQUENCE</scope>
    <source>
        <strain evidence="2">LMG 31464</strain>
    </source>
</reference>
<evidence type="ECO:0000313" key="3">
    <source>
        <dbReference type="Proteomes" id="UP000601055"/>
    </source>
</evidence>
<sequence length="181" mass="21571">MKYIKGCLITLIIFVGICAAAWFLFRRNTKENLEILSKKVEQNWGKYVENIRERNTELAKQETKSDSLKYYLESSKKFSYSTEYSNKIELNEYKLNKILMSDSLKSNLNDKLNLSLDNYDQSVKEYNIYRVTFPNSIIARKSKFRRNYKYFVVRYGIENEKAMIRKKEMENWVKNGGAMPK</sequence>
<protein>
    <submittedName>
        <fullName evidence="2">Uncharacterized protein</fullName>
    </submittedName>
</protein>
<proteinExistence type="predicted"/>
<comment type="caution">
    <text evidence="2">The sequence shown here is derived from an EMBL/GenBank/DDBJ whole genome shotgun (WGS) entry which is preliminary data.</text>
</comment>
<evidence type="ECO:0000256" key="1">
    <source>
        <dbReference type="SAM" id="Phobius"/>
    </source>
</evidence>
<gene>
    <name evidence="2" type="ORF">GM921_07970</name>
</gene>
<dbReference type="Gene3D" id="1.20.1440.20">
    <property type="entry name" value="LemA-like domain"/>
    <property type="match status" value="1"/>
</dbReference>
<dbReference type="EMBL" id="WNXD01000001">
    <property type="protein sequence ID" value="MBB2145416.1"/>
    <property type="molecule type" value="Genomic_DNA"/>
</dbReference>
<dbReference type="AlphaFoldDB" id="A0A923DWR5"/>